<reference evidence="2" key="1">
    <citation type="submission" date="2020-01" db="EMBL/GenBank/DDBJ databases">
        <title>Sphingomonas sp. strain CSW-10.</title>
        <authorList>
            <person name="Chen W.-M."/>
        </authorList>
    </citation>
    <scope>NUCLEOTIDE SEQUENCE [LARGE SCALE GENOMIC DNA]</scope>
    <source>
        <strain evidence="2">FSY-8</strain>
    </source>
</reference>
<gene>
    <name evidence="1" type="ORF">GTZ99_08655</name>
</gene>
<protein>
    <recommendedName>
        <fullName evidence="3">J domain-containing protein</fullName>
    </recommendedName>
</protein>
<comment type="caution">
    <text evidence="1">The sequence shown here is derived from an EMBL/GenBank/DDBJ whole genome shotgun (WGS) entry which is preliminary data.</text>
</comment>
<organism evidence="1 2">
    <name type="scientific">Novosphingobium ovatum</name>
    <dbReference type="NCBI Taxonomy" id="1908523"/>
    <lineage>
        <taxon>Bacteria</taxon>
        <taxon>Pseudomonadati</taxon>
        <taxon>Pseudomonadota</taxon>
        <taxon>Alphaproteobacteria</taxon>
        <taxon>Sphingomonadales</taxon>
        <taxon>Sphingomonadaceae</taxon>
        <taxon>Novosphingobium</taxon>
    </lineage>
</organism>
<dbReference type="Proteomes" id="UP000753724">
    <property type="component" value="Unassembled WGS sequence"/>
</dbReference>
<evidence type="ECO:0000313" key="1">
    <source>
        <dbReference type="EMBL" id="NBC36626.1"/>
    </source>
</evidence>
<keyword evidence="2" id="KW-1185">Reference proteome</keyword>
<evidence type="ECO:0000313" key="2">
    <source>
        <dbReference type="Proteomes" id="UP000753724"/>
    </source>
</evidence>
<accession>A0ABW9XDL0</accession>
<proteinExistence type="predicted"/>
<name>A0ABW9XDL0_9SPHN</name>
<dbReference type="RefSeq" id="WP_161717900.1">
    <property type="nucleotide sequence ID" value="NZ_JAAAPO010000003.1"/>
</dbReference>
<sequence>MSRAFPWGVLGITADADAGAIRRAYATRLKAMDIDADAAGYAQLRDARDYALRLAKQRAAADAPLDDMARDAVDVDAAEPAPDLALPALAPVADGWPHAGARLVCSSPGEGPALPARVAALPGRVQPLVRVCRPAIGPVVAPLVVASPFIVPVLSGAGAALAEQPGFRPIQRSDERLYGLLLRHGDEDDKPLTDAEELEARLCLRDILNDAAHANLATHDAIERWLAGTLRRSWPRCAPILEEAANAMGWRKVAGHLNEAPNIAFLNARLSGYLFYRAVQQPGHPHHAAWTELSRAGEANVMHRMVFRPARVAALLKQIRHDFPEVESYLDPLRVQSWERPAAKHKEGGFPTSAMWIIIVIGLLRFAADINHSHENRTPDPVSIAAQQENPKFQAMMGGLLTVTFGPGHDVAWLRKANPELAQMMASNLSIAIDNTAGTPPQQTILHNLRQRSYFAARKAGGAELVEAMRLRLMLLDAAAKVDDMSCVAMMDRMEMPPDARLPDGFAAREQALFVQQVESGRLIVPAPNAARVQASIPGALVDQVIKETGFADKRVTAALMNKSTKADRCAITRALLRATLKWGGPEKSKILMIL</sequence>
<dbReference type="EMBL" id="JAAAPO010000003">
    <property type="protein sequence ID" value="NBC36626.1"/>
    <property type="molecule type" value="Genomic_DNA"/>
</dbReference>
<evidence type="ECO:0008006" key="3">
    <source>
        <dbReference type="Google" id="ProtNLM"/>
    </source>
</evidence>